<reference evidence="13 14" key="1">
    <citation type="submission" date="2019-12" db="EMBL/GenBank/DDBJ databases">
        <authorList>
            <person name="Alioto T."/>
            <person name="Alioto T."/>
            <person name="Gomez Garrido J."/>
        </authorList>
    </citation>
    <scope>NUCLEOTIDE SEQUENCE [LARGE SCALE GENOMIC DNA]</scope>
</reference>
<protein>
    <submittedName>
        <fullName evidence="13">Hexose carrier HEX6-like</fullName>
    </submittedName>
</protein>
<evidence type="ECO:0000259" key="12">
    <source>
        <dbReference type="PROSITE" id="PS50850"/>
    </source>
</evidence>
<feature type="transmembrane region" description="Helical" evidence="11">
    <location>
        <begin position="219"/>
        <end position="240"/>
    </location>
</feature>
<dbReference type="InterPro" id="IPR020846">
    <property type="entry name" value="MFS_dom"/>
</dbReference>
<feature type="transmembrane region" description="Helical" evidence="11">
    <location>
        <begin position="193"/>
        <end position="213"/>
    </location>
</feature>
<feature type="transmembrane region" description="Helical" evidence="11">
    <location>
        <begin position="432"/>
        <end position="454"/>
    </location>
</feature>
<feature type="transmembrane region" description="Helical" evidence="11">
    <location>
        <begin position="101"/>
        <end position="121"/>
    </location>
</feature>
<dbReference type="Proteomes" id="UP000594638">
    <property type="component" value="Unassembled WGS sequence"/>
</dbReference>
<comment type="similarity">
    <text evidence="2 10">Belongs to the major facilitator superfamily. Sugar transporter (TC 2.A.1.1) family.</text>
</comment>
<evidence type="ECO:0000256" key="5">
    <source>
        <dbReference type="ARBA" id="ARBA00022692"/>
    </source>
</evidence>
<proteinExistence type="inferred from homology"/>
<dbReference type="InterPro" id="IPR003663">
    <property type="entry name" value="Sugar/inositol_transpt"/>
</dbReference>
<keyword evidence="3 10" id="KW-0813">Transport</keyword>
<dbReference type="Pfam" id="PF00083">
    <property type="entry name" value="Sugar_tr"/>
    <property type="match status" value="1"/>
</dbReference>
<dbReference type="InterPro" id="IPR045262">
    <property type="entry name" value="STP/PLT_plant"/>
</dbReference>
<evidence type="ECO:0000256" key="6">
    <source>
        <dbReference type="ARBA" id="ARBA00022847"/>
    </source>
</evidence>
<dbReference type="PANTHER" id="PTHR23500:SF558">
    <property type="entry name" value="HEXOSE CARRIER PROTEIN HEX6-LIKE"/>
    <property type="match status" value="1"/>
</dbReference>
<dbReference type="PROSITE" id="PS00217">
    <property type="entry name" value="SUGAR_TRANSPORT_2"/>
    <property type="match status" value="1"/>
</dbReference>
<feature type="transmembrane region" description="Helical" evidence="11">
    <location>
        <begin position="281"/>
        <end position="304"/>
    </location>
</feature>
<dbReference type="GO" id="GO:0016020">
    <property type="term" value="C:membrane"/>
    <property type="evidence" value="ECO:0007669"/>
    <property type="project" value="UniProtKB-SubCell"/>
</dbReference>
<dbReference type="FunFam" id="1.20.1250.20:FF:000002">
    <property type="entry name" value="Sugar transport protein 13"/>
    <property type="match status" value="1"/>
</dbReference>
<accession>A0A8S0TU94</accession>
<dbReference type="Gene3D" id="1.20.1250.20">
    <property type="entry name" value="MFS general substrate transporter like domains"/>
    <property type="match status" value="1"/>
</dbReference>
<evidence type="ECO:0000313" key="13">
    <source>
        <dbReference type="EMBL" id="CAA3008542.1"/>
    </source>
</evidence>
<dbReference type="CDD" id="cd17361">
    <property type="entry name" value="MFS_STP"/>
    <property type="match status" value="1"/>
</dbReference>
<sequence length="593" mass="65278">METDLKVSHLTVQNGHILLITTEEKVYRYNLTLGDRTNNGLRVEEVFGQRCGELDYFYSKTSSLRPCPPDAAKLSGHILLKKAMAVGLAIQSEGAEYAGKITWFVVLSCMVAATGGIIFGYDLGISGGLTSMESFLKEFFPQEYKKMKEDTKTSNYCKFDSQLLTLFTSSLYVAGLISSFFASPVTRTFGRKISILIGGTALVAGAVLGGASYNIYMLLFGRVLLGVGLGFTNQAIPLYLSEMALPKYRGAFNMGFQICVSFGFMLATLINYCAVKIKGGWGWRISLSMAVAPAAILTIGAFFLPETPNSLIQHGNNHEKAKRMLQRIRGVDDVQVELDDLIKASYASKSVKHPFKNLLQRKYRPQLVMSIAIPFFLQATGINVMGFYAPVIFQTIGLAESLSLLLTVLISFVGLGSTMGSSLVVDKLGRRALFHLGGIQMFITQILIGGIMAAKLGDHGELSKGYGILVLILICVYVSGFCLSWGPLGWVVPSEIFPLEIRSAAQSINIATSLLFTFVIAQGFLAMLCEMKSGIFFFFGGWMALMTGFVYFFLPETKNIPIEKMEKIWGEHTFWKRFVPCNQDNEKSKTEVA</sequence>
<keyword evidence="5 11" id="KW-0812">Transmembrane</keyword>
<name>A0A8S0TU94_OLEEU</name>
<evidence type="ECO:0000313" key="14">
    <source>
        <dbReference type="Proteomes" id="UP000594638"/>
    </source>
</evidence>
<dbReference type="GO" id="GO:0015145">
    <property type="term" value="F:monosaccharide transmembrane transporter activity"/>
    <property type="evidence" value="ECO:0007669"/>
    <property type="project" value="InterPro"/>
</dbReference>
<dbReference type="PROSITE" id="PS50850">
    <property type="entry name" value="MFS"/>
    <property type="match status" value="1"/>
</dbReference>
<dbReference type="Gramene" id="OE9A106224T1">
    <property type="protein sequence ID" value="OE9A106224C1"/>
    <property type="gene ID" value="OE9A106224"/>
</dbReference>
<dbReference type="PROSITE" id="PS00216">
    <property type="entry name" value="SUGAR_TRANSPORT_1"/>
    <property type="match status" value="1"/>
</dbReference>
<keyword evidence="14" id="KW-1185">Reference proteome</keyword>
<feature type="transmembrane region" description="Helical" evidence="11">
    <location>
        <begin position="401"/>
        <end position="425"/>
    </location>
</feature>
<dbReference type="NCBIfam" id="TIGR00879">
    <property type="entry name" value="SP"/>
    <property type="match status" value="1"/>
</dbReference>
<gene>
    <name evidence="13" type="ORF">OLEA9_A106224</name>
</gene>
<keyword evidence="6" id="KW-0769">Symport</keyword>
<keyword evidence="8 11" id="KW-0472">Membrane</keyword>
<dbReference type="InterPro" id="IPR005829">
    <property type="entry name" value="Sugar_transporter_CS"/>
</dbReference>
<dbReference type="GO" id="GO:0015293">
    <property type="term" value="F:symporter activity"/>
    <property type="evidence" value="ECO:0007669"/>
    <property type="project" value="UniProtKB-KW"/>
</dbReference>
<dbReference type="InterPro" id="IPR005828">
    <property type="entry name" value="MFS_sugar_transport-like"/>
</dbReference>
<feature type="transmembrane region" description="Helical" evidence="11">
    <location>
        <begin position="534"/>
        <end position="554"/>
    </location>
</feature>
<evidence type="ECO:0000256" key="8">
    <source>
        <dbReference type="ARBA" id="ARBA00023136"/>
    </source>
</evidence>
<evidence type="ECO:0000256" key="3">
    <source>
        <dbReference type="ARBA" id="ARBA00022448"/>
    </source>
</evidence>
<feature type="domain" description="Major facilitator superfamily (MFS) profile" evidence="12">
    <location>
        <begin position="108"/>
        <end position="558"/>
    </location>
</feature>
<comment type="caution">
    <text evidence="13">The sequence shown here is derived from an EMBL/GenBank/DDBJ whole genome shotgun (WGS) entry which is preliminary data.</text>
</comment>
<dbReference type="InterPro" id="IPR044778">
    <property type="entry name" value="MFS_STP/MST-like_plant"/>
</dbReference>
<evidence type="ECO:0000256" key="2">
    <source>
        <dbReference type="ARBA" id="ARBA00010992"/>
    </source>
</evidence>
<feature type="transmembrane region" description="Helical" evidence="11">
    <location>
        <begin position="367"/>
        <end position="389"/>
    </location>
</feature>
<dbReference type="AlphaFoldDB" id="A0A8S0TU94"/>
<dbReference type="PRINTS" id="PR00171">
    <property type="entry name" value="SUGRTRNSPORT"/>
</dbReference>
<feature type="transmembrane region" description="Helical" evidence="11">
    <location>
        <begin position="252"/>
        <end position="275"/>
    </location>
</feature>
<organism evidence="13 14">
    <name type="scientific">Olea europaea subsp. europaea</name>
    <dbReference type="NCBI Taxonomy" id="158383"/>
    <lineage>
        <taxon>Eukaryota</taxon>
        <taxon>Viridiplantae</taxon>
        <taxon>Streptophyta</taxon>
        <taxon>Embryophyta</taxon>
        <taxon>Tracheophyta</taxon>
        <taxon>Spermatophyta</taxon>
        <taxon>Magnoliopsida</taxon>
        <taxon>eudicotyledons</taxon>
        <taxon>Gunneridae</taxon>
        <taxon>Pentapetalae</taxon>
        <taxon>asterids</taxon>
        <taxon>lamiids</taxon>
        <taxon>Lamiales</taxon>
        <taxon>Oleaceae</taxon>
        <taxon>Oleeae</taxon>
        <taxon>Olea</taxon>
    </lineage>
</organism>
<keyword evidence="7 11" id="KW-1133">Transmembrane helix</keyword>
<keyword evidence="4" id="KW-0762">Sugar transport</keyword>
<dbReference type="OrthoDB" id="5296287at2759"/>
<feature type="transmembrane region" description="Helical" evidence="11">
    <location>
        <begin position="163"/>
        <end position="181"/>
    </location>
</feature>
<evidence type="ECO:0000256" key="7">
    <source>
        <dbReference type="ARBA" id="ARBA00022989"/>
    </source>
</evidence>
<evidence type="ECO:0000256" key="10">
    <source>
        <dbReference type="RuleBase" id="RU003346"/>
    </source>
</evidence>
<comment type="subcellular location">
    <subcellularLocation>
        <location evidence="1">Membrane</location>
        <topology evidence="1">Multi-pass membrane protein</topology>
    </subcellularLocation>
</comment>
<comment type="similarity">
    <text evidence="9">Belongs to the major facilitator superfamily. Phosphate:H(+) symporter (TC 2.A.1.9) family.</text>
</comment>
<evidence type="ECO:0000256" key="4">
    <source>
        <dbReference type="ARBA" id="ARBA00022597"/>
    </source>
</evidence>
<dbReference type="InterPro" id="IPR036259">
    <property type="entry name" value="MFS_trans_sf"/>
</dbReference>
<evidence type="ECO:0000256" key="9">
    <source>
        <dbReference type="ARBA" id="ARBA00044504"/>
    </source>
</evidence>
<feature type="transmembrane region" description="Helical" evidence="11">
    <location>
        <begin position="508"/>
        <end position="528"/>
    </location>
</feature>
<evidence type="ECO:0000256" key="11">
    <source>
        <dbReference type="SAM" id="Phobius"/>
    </source>
</evidence>
<dbReference type="EMBL" id="CACTIH010007300">
    <property type="protein sequence ID" value="CAA3008542.1"/>
    <property type="molecule type" value="Genomic_DNA"/>
</dbReference>
<evidence type="ECO:0000256" key="1">
    <source>
        <dbReference type="ARBA" id="ARBA00004141"/>
    </source>
</evidence>
<dbReference type="SUPFAM" id="SSF103473">
    <property type="entry name" value="MFS general substrate transporter"/>
    <property type="match status" value="1"/>
</dbReference>
<feature type="transmembrane region" description="Helical" evidence="11">
    <location>
        <begin position="466"/>
        <end position="488"/>
    </location>
</feature>
<dbReference type="PANTHER" id="PTHR23500">
    <property type="entry name" value="SOLUTE CARRIER FAMILY 2, FACILITATED GLUCOSE TRANSPORTER"/>
    <property type="match status" value="1"/>
</dbReference>